<keyword evidence="6" id="KW-0479">Metal-binding</keyword>
<evidence type="ECO:0000256" key="1">
    <source>
        <dbReference type="ARBA" id="ARBA00006217"/>
    </source>
</evidence>
<proteinExistence type="inferred from homology"/>
<feature type="binding site" evidence="6">
    <location>
        <position position="149"/>
    </location>
    <ligand>
        <name>Zn(2+)</name>
        <dbReference type="ChEBI" id="CHEBI:29105"/>
    </ligand>
</feature>
<evidence type="ECO:0000256" key="7">
    <source>
        <dbReference type="RuleBase" id="RU003956"/>
    </source>
</evidence>
<evidence type="ECO:0000313" key="9">
    <source>
        <dbReference type="EMBL" id="MTV50115.1"/>
    </source>
</evidence>
<comment type="function">
    <text evidence="7">Reversible hydration of carbon dioxide.</text>
</comment>
<dbReference type="GO" id="GO:0008270">
    <property type="term" value="F:zinc ion binding"/>
    <property type="evidence" value="ECO:0007669"/>
    <property type="project" value="UniProtKB-UniRule"/>
</dbReference>
<keyword evidence="10" id="KW-1185">Reference proteome</keyword>
<accession>A0A6I3SN17</accession>
<dbReference type="EC" id="4.2.1.1" evidence="2 7"/>
<comment type="cofactor">
    <cofactor evidence="6">
        <name>Zn(2+)</name>
        <dbReference type="ChEBI" id="CHEBI:29105"/>
    </cofactor>
    <text evidence="6">Binds 1 zinc ion per subunit.</text>
</comment>
<dbReference type="InterPro" id="IPR036874">
    <property type="entry name" value="Carbonic_anhydrase_sf"/>
</dbReference>
<dbReference type="EMBL" id="WNKU01000019">
    <property type="protein sequence ID" value="MTV50115.1"/>
    <property type="molecule type" value="Genomic_DNA"/>
</dbReference>
<feature type="binding site" evidence="6">
    <location>
        <position position="152"/>
    </location>
    <ligand>
        <name>Zn(2+)</name>
        <dbReference type="ChEBI" id="CHEBI:29105"/>
    </ligand>
</feature>
<dbReference type="Gene3D" id="3.40.1050.10">
    <property type="entry name" value="Carbonic anhydrase"/>
    <property type="match status" value="1"/>
</dbReference>
<dbReference type="InterPro" id="IPR001765">
    <property type="entry name" value="Carbonic_anhydrase"/>
</dbReference>
<dbReference type="Pfam" id="PF00484">
    <property type="entry name" value="Pro_CA"/>
    <property type="match status" value="1"/>
</dbReference>
<keyword evidence="4 7" id="KW-0456">Lyase</keyword>
<evidence type="ECO:0000256" key="8">
    <source>
        <dbReference type="SAM" id="MobiDB-lite"/>
    </source>
</evidence>
<dbReference type="SUPFAM" id="SSF53056">
    <property type="entry name" value="beta-carbonic anhydrase, cab"/>
    <property type="match status" value="1"/>
</dbReference>
<dbReference type="GO" id="GO:0015976">
    <property type="term" value="P:carbon utilization"/>
    <property type="evidence" value="ECO:0007669"/>
    <property type="project" value="InterPro"/>
</dbReference>
<dbReference type="InterPro" id="IPR015892">
    <property type="entry name" value="Carbonic_anhydrase_CS"/>
</dbReference>
<reference evidence="9 10" key="1">
    <citation type="submission" date="2019-11" db="EMBL/GenBank/DDBJ databases">
        <title>Whole-genome sequence of a the green, strictly anaerobic photosynthetic bacterium Heliobacillus mobilis DSM 6151.</title>
        <authorList>
            <person name="Kyndt J.A."/>
            <person name="Meyer T.E."/>
        </authorList>
    </citation>
    <scope>NUCLEOTIDE SEQUENCE [LARGE SCALE GENOMIC DNA]</scope>
    <source>
        <strain evidence="9 10">DSM 6151</strain>
    </source>
</reference>
<dbReference type="SMART" id="SM00947">
    <property type="entry name" value="Pro_CA"/>
    <property type="match status" value="1"/>
</dbReference>
<dbReference type="PANTHER" id="PTHR11002">
    <property type="entry name" value="CARBONIC ANHYDRASE"/>
    <property type="match status" value="1"/>
</dbReference>
<feature type="region of interest" description="Disordered" evidence="8">
    <location>
        <begin position="30"/>
        <end position="53"/>
    </location>
</feature>
<organism evidence="9 10">
    <name type="scientific">Heliobacterium mobile</name>
    <name type="common">Heliobacillus mobilis</name>
    <dbReference type="NCBI Taxonomy" id="28064"/>
    <lineage>
        <taxon>Bacteria</taxon>
        <taxon>Bacillati</taxon>
        <taxon>Bacillota</taxon>
        <taxon>Clostridia</taxon>
        <taxon>Eubacteriales</taxon>
        <taxon>Heliobacteriaceae</taxon>
        <taxon>Heliobacterium</taxon>
    </lineage>
</organism>
<feature type="binding site" evidence="6">
    <location>
        <position position="98"/>
    </location>
    <ligand>
        <name>Zn(2+)</name>
        <dbReference type="ChEBI" id="CHEBI:29105"/>
    </ligand>
</feature>
<comment type="similarity">
    <text evidence="1 7">Belongs to the beta-class carbonic anhydrase family.</text>
</comment>
<evidence type="ECO:0000256" key="5">
    <source>
        <dbReference type="ARBA" id="ARBA00048348"/>
    </source>
</evidence>
<comment type="catalytic activity">
    <reaction evidence="5 7">
        <text>hydrogencarbonate + H(+) = CO2 + H2O</text>
        <dbReference type="Rhea" id="RHEA:10748"/>
        <dbReference type="ChEBI" id="CHEBI:15377"/>
        <dbReference type="ChEBI" id="CHEBI:15378"/>
        <dbReference type="ChEBI" id="CHEBI:16526"/>
        <dbReference type="ChEBI" id="CHEBI:17544"/>
        <dbReference type="EC" id="4.2.1.1"/>
    </reaction>
</comment>
<dbReference type="PANTHER" id="PTHR11002:SF79">
    <property type="entry name" value="CARBONIC ANHYDRASE 2"/>
    <property type="match status" value="1"/>
</dbReference>
<protein>
    <recommendedName>
        <fullName evidence="2 7">Carbonic anhydrase</fullName>
        <ecNumber evidence="2 7">4.2.1.1</ecNumber>
    </recommendedName>
    <alternativeName>
        <fullName evidence="7">Carbonate dehydratase</fullName>
    </alternativeName>
</protein>
<dbReference type="AlphaFoldDB" id="A0A6I3SN17"/>
<dbReference type="GO" id="GO:0004089">
    <property type="term" value="F:carbonate dehydratase activity"/>
    <property type="evidence" value="ECO:0007669"/>
    <property type="project" value="UniProtKB-UniRule"/>
</dbReference>
<dbReference type="OrthoDB" id="9769739at2"/>
<sequence length="241" mass="25741">MGWLQGVNQKVIRGILLSAVTAALFVSGCSSDSDKVNEPKEVSAQGQSISKEEARKQLISGNERFQSGKVIHHDLSEQKHLELAKAQHPFAIVLSCSDSRVPPELVFDQGLGDLFVVRSAGHVLSPETIGSIEYAVEHLHTPYLVVLGHESCGAVKATVEGGHPSGSIGAVTDHIKPVVENVKTKGIDQEELTEKAADENVRQTVAALRKSPIIADAIANGKLAIAGAKYQMISGKVNWLD</sequence>
<evidence type="ECO:0000256" key="3">
    <source>
        <dbReference type="ARBA" id="ARBA00022833"/>
    </source>
</evidence>
<keyword evidence="3 6" id="KW-0862">Zinc</keyword>
<dbReference type="Proteomes" id="UP000430670">
    <property type="component" value="Unassembled WGS sequence"/>
</dbReference>
<comment type="caution">
    <text evidence="9">The sequence shown here is derived from an EMBL/GenBank/DDBJ whole genome shotgun (WGS) entry which is preliminary data.</text>
</comment>
<evidence type="ECO:0000256" key="4">
    <source>
        <dbReference type="ARBA" id="ARBA00023239"/>
    </source>
</evidence>
<evidence type="ECO:0000256" key="2">
    <source>
        <dbReference type="ARBA" id="ARBA00012925"/>
    </source>
</evidence>
<feature type="binding site" evidence="6">
    <location>
        <position position="96"/>
    </location>
    <ligand>
        <name>Zn(2+)</name>
        <dbReference type="ChEBI" id="CHEBI:29105"/>
    </ligand>
</feature>
<evidence type="ECO:0000256" key="6">
    <source>
        <dbReference type="PIRSR" id="PIRSR601765-1"/>
    </source>
</evidence>
<dbReference type="PROSITE" id="PS00705">
    <property type="entry name" value="PROK_CO2_ANHYDRASE_2"/>
    <property type="match status" value="1"/>
</dbReference>
<dbReference type="CDD" id="cd03378">
    <property type="entry name" value="beta_CA_cladeC"/>
    <property type="match status" value="1"/>
</dbReference>
<dbReference type="PROSITE" id="PS00704">
    <property type="entry name" value="PROK_CO2_ANHYDRASE_1"/>
    <property type="match status" value="1"/>
</dbReference>
<gene>
    <name evidence="9" type="ORF">GJ688_14150</name>
</gene>
<name>A0A6I3SN17_HELMO</name>
<feature type="compositionally biased region" description="Basic and acidic residues" evidence="8">
    <location>
        <begin position="32"/>
        <end position="41"/>
    </location>
</feature>
<dbReference type="RefSeq" id="WP_155477207.1">
    <property type="nucleotide sequence ID" value="NZ_WNKU01000019.1"/>
</dbReference>
<evidence type="ECO:0000313" key="10">
    <source>
        <dbReference type="Proteomes" id="UP000430670"/>
    </source>
</evidence>